<keyword evidence="6" id="KW-1185">Reference proteome</keyword>
<evidence type="ECO:0000313" key="6">
    <source>
        <dbReference type="Proteomes" id="UP001152747"/>
    </source>
</evidence>
<evidence type="ECO:0000256" key="1">
    <source>
        <dbReference type="SAM" id="Phobius"/>
    </source>
</evidence>
<evidence type="ECO:0000313" key="5">
    <source>
        <dbReference type="EMBL" id="CAI5447853.1"/>
    </source>
</evidence>
<sequence>MLNEIIFILFLCITTVVSFECYEPGTQANKTIRGINTCVCKFGYYGFRCSEINKCLAGAELLDIDCLFILSNFEEQQNIGLDRCIRLRRSHVKQCNCPDGFTGETCEVIVKDNLETWLQVQQTSLDVFQKSEEFPSEDKSNIELIIKISQLIAIFIFAMIKNISKILIIFLICVAVCVLNRRRPKVKFQALTQTQRHIEPPPAYNLITHVRNELDENEKTKIEVEEIIIVKQPRLHV</sequence>
<keyword evidence="1" id="KW-0472">Membrane</keyword>
<keyword evidence="1" id="KW-1133">Transmembrane helix</keyword>
<evidence type="ECO:0000259" key="3">
    <source>
        <dbReference type="PROSITE" id="PS00022"/>
    </source>
</evidence>
<proteinExistence type="predicted"/>
<evidence type="ECO:0000259" key="4">
    <source>
        <dbReference type="PROSITE" id="PS01186"/>
    </source>
</evidence>
<keyword evidence="2" id="KW-0732">Signal</keyword>
<name>A0A9P1IR51_9PELO</name>
<feature type="signal peptide" evidence="2">
    <location>
        <begin position="1"/>
        <end position="18"/>
    </location>
</feature>
<dbReference type="EMBL" id="CANHGI010000004">
    <property type="protein sequence ID" value="CAI5447853.1"/>
    <property type="molecule type" value="Genomic_DNA"/>
</dbReference>
<reference evidence="5" key="1">
    <citation type="submission" date="2022-11" db="EMBL/GenBank/DDBJ databases">
        <authorList>
            <person name="Kikuchi T."/>
        </authorList>
    </citation>
    <scope>NUCLEOTIDE SEQUENCE</scope>
    <source>
        <strain evidence="5">PS1010</strain>
    </source>
</reference>
<dbReference type="AlphaFoldDB" id="A0A9P1IR51"/>
<organism evidence="5 6">
    <name type="scientific">Caenorhabditis angaria</name>
    <dbReference type="NCBI Taxonomy" id="860376"/>
    <lineage>
        <taxon>Eukaryota</taxon>
        <taxon>Metazoa</taxon>
        <taxon>Ecdysozoa</taxon>
        <taxon>Nematoda</taxon>
        <taxon>Chromadorea</taxon>
        <taxon>Rhabditida</taxon>
        <taxon>Rhabditina</taxon>
        <taxon>Rhabditomorpha</taxon>
        <taxon>Rhabditoidea</taxon>
        <taxon>Rhabditidae</taxon>
        <taxon>Peloderinae</taxon>
        <taxon>Caenorhabditis</taxon>
    </lineage>
</organism>
<accession>A0A9P1IR51</accession>
<keyword evidence="1" id="KW-0812">Transmembrane</keyword>
<dbReference type="Proteomes" id="UP001152747">
    <property type="component" value="Unassembled WGS sequence"/>
</dbReference>
<feature type="chain" id="PRO_5040294687" description="EGF-like domain-containing protein" evidence="2">
    <location>
        <begin position="19"/>
        <end position="237"/>
    </location>
</feature>
<feature type="domain" description="EGF-like" evidence="3 4">
    <location>
        <begin position="38"/>
        <end position="49"/>
    </location>
</feature>
<evidence type="ECO:0000256" key="2">
    <source>
        <dbReference type="SAM" id="SignalP"/>
    </source>
</evidence>
<dbReference type="Gene3D" id="2.10.25.10">
    <property type="entry name" value="Laminin"/>
    <property type="match status" value="1"/>
</dbReference>
<dbReference type="PROSITE" id="PS00022">
    <property type="entry name" value="EGF_1"/>
    <property type="match status" value="1"/>
</dbReference>
<protein>
    <recommendedName>
        <fullName evidence="3 4">EGF-like domain-containing protein</fullName>
    </recommendedName>
</protein>
<dbReference type="PROSITE" id="PS01186">
    <property type="entry name" value="EGF_2"/>
    <property type="match status" value="1"/>
</dbReference>
<gene>
    <name evidence="5" type="ORF">CAMP_LOCUS10490</name>
</gene>
<comment type="caution">
    <text evidence="5">The sequence shown here is derived from an EMBL/GenBank/DDBJ whole genome shotgun (WGS) entry which is preliminary data.</text>
</comment>
<dbReference type="InterPro" id="IPR000742">
    <property type="entry name" value="EGF"/>
</dbReference>
<feature type="transmembrane region" description="Helical" evidence="1">
    <location>
        <begin position="151"/>
        <end position="179"/>
    </location>
</feature>